<dbReference type="InterPro" id="IPR011701">
    <property type="entry name" value="MFS"/>
</dbReference>
<comment type="caution">
    <text evidence="9">The sequence shown here is derived from an EMBL/GenBank/DDBJ whole genome shotgun (WGS) entry which is preliminary data.</text>
</comment>
<proteinExistence type="predicted"/>
<evidence type="ECO:0000256" key="3">
    <source>
        <dbReference type="ARBA" id="ARBA00022475"/>
    </source>
</evidence>
<keyword evidence="3" id="KW-1003">Cell membrane</keyword>
<dbReference type="PANTHER" id="PTHR42718">
    <property type="entry name" value="MAJOR FACILITATOR SUPERFAMILY MULTIDRUG TRANSPORTER MFSC"/>
    <property type="match status" value="1"/>
</dbReference>
<dbReference type="InterPro" id="IPR020846">
    <property type="entry name" value="MFS_dom"/>
</dbReference>
<dbReference type="Gene3D" id="1.20.1250.20">
    <property type="entry name" value="MFS general substrate transporter like domains"/>
    <property type="match status" value="1"/>
</dbReference>
<dbReference type="AlphaFoldDB" id="A0A0R1LGI6"/>
<feature type="transmembrane region" description="Helical" evidence="7">
    <location>
        <begin position="198"/>
        <end position="218"/>
    </location>
</feature>
<dbReference type="GO" id="GO:0005886">
    <property type="term" value="C:plasma membrane"/>
    <property type="evidence" value="ECO:0007669"/>
    <property type="project" value="UniProtKB-SubCell"/>
</dbReference>
<keyword evidence="2" id="KW-0813">Transport</keyword>
<feature type="transmembrane region" description="Helical" evidence="7">
    <location>
        <begin position="428"/>
        <end position="451"/>
    </location>
</feature>
<feature type="transmembrane region" description="Helical" evidence="7">
    <location>
        <begin position="103"/>
        <end position="125"/>
    </location>
</feature>
<evidence type="ECO:0000256" key="5">
    <source>
        <dbReference type="ARBA" id="ARBA00022989"/>
    </source>
</evidence>
<dbReference type="STRING" id="1423715.FD25_GL000520"/>
<protein>
    <submittedName>
        <fullName evidence="9">Transport protein</fullName>
    </submittedName>
</protein>
<feature type="transmembrane region" description="Helical" evidence="7">
    <location>
        <begin position="353"/>
        <end position="374"/>
    </location>
</feature>
<feature type="transmembrane region" description="Helical" evidence="7">
    <location>
        <begin position="137"/>
        <end position="160"/>
    </location>
</feature>
<feature type="transmembrane region" description="Helical" evidence="7">
    <location>
        <begin position="52"/>
        <end position="72"/>
    </location>
</feature>
<dbReference type="InterPro" id="IPR036259">
    <property type="entry name" value="MFS_trans_sf"/>
</dbReference>
<keyword evidence="6 7" id="KW-0472">Membrane</keyword>
<feature type="transmembrane region" description="Helical" evidence="7">
    <location>
        <begin position="395"/>
        <end position="416"/>
    </location>
</feature>
<dbReference type="PANTHER" id="PTHR42718:SF46">
    <property type="entry name" value="BLR6921 PROTEIN"/>
    <property type="match status" value="1"/>
</dbReference>
<dbReference type="Gene3D" id="1.20.1720.10">
    <property type="entry name" value="Multidrug resistance protein D"/>
    <property type="match status" value="1"/>
</dbReference>
<dbReference type="GO" id="GO:0022857">
    <property type="term" value="F:transmembrane transporter activity"/>
    <property type="evidence" value="ECO:0007669"/>
    <property type="project" value="InterPro"/>
</dbReference>
<keyword evidence="5 7" id="KW-1133">Transmembrane helix</keyword>
<dbReference type="Proteomes" id="UP000051955">
    <property type="component" value="Unassembled WGS sequence"/>
</dbReference>
<feature type="transmembrane region" description="Helical" evidence="7">
    <location>
        <begin position="166"/>
        <end position="186"/>
    </location>
</feature>
<comment type="subcellular location">
    <subcellularLocation>
        <location evidence="1">Cell membrane</location>
        <topology evidence="1">Multi-pass membrane protein</topology>
    </subcellularLocation>
</comment>
<dbReference type="NCBIfam" id="TIGR00711">
    <property type="entry name" value="efflux_EmrB"/>
    <property type="match status" value="1"/>
</dbReference>
<reference evidence="9 10" key="1">
    <citation type="journal article" date="2015" name="Genome Announc.">
        <title>Expanding the biotechnology potential of lactobacilli through comparative genomics of 213 strains and associated genera.</title>
        <authorList>
            <person name="Sun Z."/>
            <person name="Harris H.M."/>
            <person name="McCann A."/>
            <person name="Guo C."/>
            <person name="Argimon S."/>
            <person name="Zhang W."/>
            <person name="Yang X."/>
            <person name="Jeffery I.B."/>
            <person name="Cooney J.C."/>
            <person name="Kagawa T.F."/>
            <person name="Liu W."/>
            <person name="Song Y."/>
            <person name="Salvetti E."/>
            <person name="Wrobel A."/>
            <person name="Rasinkangas P."/>
            <person name="Parkhill J."/>
            <person name="Rea M.C."/>
            <person name="O'Sullivan O."/>
            <person name="Ritari J."/>
            <person name="Douillard F.P."/>
            <person name="Paul Ross R."/>
            <person name="Yang R."/>
            <person name="Briner A.E."/>
            <person name="Felis G.E."/>
            <person name="de Vos W.M."/>
            <person name="Barrangou R."/>
            <person name="Klaenhammer T.R."/>
            <person name="Caufield P.W."/>
            <person name="Cui Y."/>
            <person name="Zhang H."/>
            <person name="O'Toole P.W."/>
        </authorList>
    </citation>
    <scope>NUCLEOTIDE SEQUENCE [LARGE SCALE GENOMIC DNA]</scope>
    <source>
        <strain evidence="9 10">DSM 19394</strain>
    </source>
</reference>
<sequence length="463" mass="48740">MMTKQPLHPIWLLVLTSLGFFMSMMDSMIVTTAATAIRTDFHISVTTLQWAFNAYNITIAAVLLVGVALGEWFGRRKGYLWGLTIFTVGSVFCALAPNIDWLIGARVIAGVGASVMTPLSMAILTNALPVSQRGKALGIWGGIGGLALIIGPSLGGLIVSRLAWPWIFWLNVPVGLLAVTLSLKYLPESTGTRVVLHPLDVVALVGGLAGIVWALAVLPTTSHQVGVLVVFVVSGGLSGWFLWRQRRTTQPLVPLSLFASRRFTGGNLATFLLYAAMYGVVFFLPQFLQVVRGTDALHAGLEILPWTGTLVLVAPVAGKLVDRFGERPLALWGLGLQGGGYLLLAFLAPSSAYGLLIPPLVLAGSGLSLAGPALQKVVLGAVERPALGQAAGIYNVCRLLGGAVGTAAAVLLFTRFGNPQSATSFLTGFQVTMVGMGALSLMGLGVAWPLVSQSVLDSESLQN</sequence>
<evidence type="ECO:0000256" key="7">
    <source>
        <dbReference type="SAM" id="Phobius"/>
    </source>
</evidence>
<dbReference type="PROSITE" id="PS50850">
    <property type="entry name" value="MFS"/>
    <property type="match status" value="1"/>
</dbReference>
<evidence type="ECO:0000259" key="8">
    <source>
        <dbReference type="PROSITE" id="PS50850"/>
    </source>
</evidence>
<dbReference type="EMBL" id="AZDV01000026">
    <property type="protein sequence ID" value="KRK94552.1"/>
    <property type="molecule type" value="Genomic_DNA"/>
</dbReference>
<feature type="domain" description="Major facilitator superfamily (MFS) profile" evidence="8">
    <location>
        <begin position="12"/>
        <end position="455"/>
    </location>
</feature>
<organism evidence="9 10">
    <name type="scientific">Levilactobacillus acidifarinae DSM 19394 = JCM 15949</name>
    <dbReference type="NCBI Taxonomy" id="1423715"/>
    <lineage>
        <taxon>Bacteria</taxon>
        <taxon>Bacillati</taxon>
        <taxon>Bacillota</taxon>
        <taxon>Bacilli</taxon>
        <taxon>Lactobacillales</taxon>
        <taxon>Lactobacillaceae</taxon>
        <taxon>Levilactobacillus</taxon>
    </lineage>
</organism>
<dbReference type="Pfam" id="PF07690">
    <property type="entry name" value="MFS_1"/>
    <property type="match status" value="1"/>
</dbReference>
<accession>A0A0R1LGI6</accession>
<dbReference type="SUPFAM" id="SSF103473">
    <property type="entry name" value="MFS general substrate transporter"/>
    <property type="match status" value="1"/>
</dbReference>
<keyword evidence="10" id="KW-1185">Reference proteome</keyword>
<feature type="transmembrane region" description="Helical" evidence="7">
    <location>
        <begin position="79"/>
        <end position="97"/>
    </location>
</feature>
<gene>
    <name evidence="9" type="ORF">FD25_GL000520</name>
</gene>
<feature type="transmembrane region" description="Helical" evidence="7">
    <location>
        <begin position="264"/>
        <end position="284"/>
    </location>
</feature>
<keyword evidence="4 7" id="KW-0812">Transmembrane</keyword>
<name>A0A0R1LGI6_9LACO</name>
<feature type="transmembrane region" description="Helical" evidence="7">
    <location>
        <begin position="224"/>
        <end position="243"/>
    </location>
</feature>
<evidence type="ECO:0000256" key="6">
    <source>
        <dbReference type="ARBA" id="ARBA00023136"/>
    </source>
</evidence>
<dbReference type="PRINTS" id="PR01036">
    <property type="entry name" value="TCRTETB"/>
</dbReference>
<feature type="transmembrane region" description="Helical" evidence="7">
    <location>
        <begin position="329"/>
        <end position="347"/>
    </location>
</feature>
<evidence type="ECO:0000256" key="4">
    <source>
        <dbReference type="ARBA" id="ARBA00022692"/>
    </source>
</evidence>
<evidence type="ECO:0000256" key="2">
    <source>
        <dbReference type="ARBA" id="ARBA00022448"/>
    </source>
</evidence>
<dbReference type="CDD" id="cd17321">
    <property type="entry name" value="MFS_MMR_MDR_like"/>
    <property type="match status" value="1"/>
</dbReference>
<evidence type="ECO:0000256" key="1">
    <source>
        <dbReference type="ARBA" id="ARBA00004651"/>
    </source>
</evidence>
<dbReference type="InterPro" id="IPR004638">
    <property type="entry name" value="EmrB-like"/>
</dbReference>
<evidence type="ECO:0000313" key="10">
    <source>
        <dbReference type="Proteomes" id="UP000051955"/>
    </source>
</evidence>
<feature type="transmembrane region" description="Helical" evidence="7">
    <location>
        <begin position="296"/>
        <end position="317"/>
    </location>
</feature>
<dbReference type="PATRIC" id="fig|1423715.3.peg.544"/>
<evidence type="ECO:0000313" key="9">
    <source>
        <dbReference type="EMBL" id="KRK94552.1"/>
    </source>
</evidence>